<dbReference type="GO" id="GO:0140662">
    <property type="term" value="F:ATP-dependent protein folding chaperone"/>
    <property type="evidence" value="ECO:0007669"/>
    <property type="project" value="InterPro"/>
</dbReference>
<keyword evidence="2" id="KW-0067">ATP-binding</keyword>
<dbReference type="InterPro" id="IPR029047">
    <property type="entry name" value="HSP70_peptide-bd_sf"/>
</dbReference>
<keyword evidence="1" id="KW-0547">Nucleotide-binding</keyword>
<feature type="region of interest" description="Disordered" evidence="4">
    <location>
        <begin position="114"/>
        <end position="135"/>
    </location>
</feature>
<dbReference type="Gene3D" id="2.60.34.10">
    <property type="entry name" value="Substrate Binding Domain Of DNAk, Chain A, domain 1"/>
    <property type="match status" value="1"/>
</dbReference>
<gene>
    <name evidence="5" type="primary">dnaK</name>
    <name evidence="5" type="ORF">FIV53_01330</name>
</gene>
<evidence type="ECO:0000256" key="1">
    <source>
        <dbReference type="ARBA" id="ARBA00022741"/>
    </source>
</evidence>
<name>A0A4Y6I6N5_9MOLU</name>
<dbReference type="InterPro" id="IPR013126">
    <property type="entry name" value="Hsp_70_fam"/>
</dbReference>
<feature type="compositionally biased region" description="Acidic residues" evidence="4">
    <location>
        <begin position="126"/>
        <end position="135"/>
    </location>
</feature>
<evidence type="ECO:0000256" key="2">
    <source>
        <dbReference type="ARBA" id="ARBA00022840"/>
    </source>
</evidence>
<evidence type="ECO:0000313" key="5">
    <source>
        <dbReference type="EMBL" id="QDF65266.1"/>
    </source>
</evidence>
<proteinExistence type="predicted"/>
<sequence>KDVKTNKEQSITITNSSKLSEDEIQRMIKEAELNKEADKKRKEEAETIIRAESLIAQIKKSNAEQGDKLDAKAKEESEKLVAELEQLIADKKIDELKTKLDQVEEVIKNFANASAQANANAKPQSDEEVAEVVEG</sequence>
<dbReference type="EMBL" id="CP041147">
    <property type="protein sequence ID" value="QDF65266.1"/>
    <property type="molecule type" value="Genomic_DNA"/>
</dbReference>
<keyword evidence="3" id="KW-0143">Chaperone</keyword>
<dbReference type="InterPro" id="IPR029048">
    <property type="entry name" value="HSP70_C_sf"/>
</dbReference>
<dbReference type="RefSeq" id="WP_208664972.1">
    <property type="nucleotide sequence ID" value="NZ_CP041147.1"/>
</dbReference>
<evidence type="ECO:0000256" key="3">
    <source>
        <dbReference type="ARBA" id="ARBA00023186"/>
    </source>
</evidence>
<dbReference type="AlphaFoldDB" id="A0A4Y6I6N5"/>
<dbReference type="Proteomes" id="UP000315201">
    <property type="component" value="Chromosome"/>
</dbReference>
<evidence type="ECO:0000256" key="4">
    <source>
        <dbReference type="SAM" id="MobiDB-lite"/>
    </source>
</evidence>
<dbReference type="SUPFAM" id="SSF100934">
    <property type="entry name" value="Heat shock protein 70kD (HSP70), C-terminal subdomain"/>
    <property type="match status" value="1"/>
</dbReference>
<feature type="non-terminal residue" evidence="5">
    <location>
        <position position="1"/>
    </location>
</feature>
<protein>
    <submittedName>
        <fullName evidence="5">Molecular chaperone DnaK</fullName>
    </submittedName>
</protein>
<dbReference type="Gene3D" id="1.20.1270.10">
    <property type="match status" value="1"/>
</dbReference>
<accession>A0A4Y6I6N5</accession>
<evidence type="ECO:0000313" key="6">
    <source>
        <dbReference type="Proteomes" id="UP000315201"/>
    </source>
</evidence>
<reference evidence="5 6" key="1">
    <citation type="submission" date="2019-06" db="EMBL/GenBank/DDBJ databases">
        <title>Mycoplasma nasistruthionis sp. nov. str Ms03.</title>
        <authorList>
            <person name="Botes A."/>
        </authorList>
    </citation>
    <scope>NUCLEOTIDE SEQUENCE [LARGE SCALE GENOMIC DNA]</scope>
    <source>
        <strain evidence="5 6">Ms03</strain>
    </source>
</reference>
<keyword evidence="6" id="KW-1185">Reference proteome</keyword>
<dbReference type="Pfam" id="PF00012">
    <property type="entry name" value="HSP70"/>
    <property type="match status" value="1"/>
</dbReference>
<dbReference type="GO" id="GO:0005524">
    <property type="term" value="F:ATP binding"/>
    <property type="evidence" value="ECO:0007669"/>
    <property type="project" value="UniProtKB-KW"/>
</dbReference>
<organism evidence="5 6">
    <name type="scientific">Mycoplasma nasistruthionis</name>
    <dbReference type="NCBI Taxonomy" id="353852"/>
    <lineage>
        <taxon>Bacteria</taxon>
        <taxon>Bacillati</taxon>
        <taxon>Mycoplasmatota</taxon>
        <taxon>Mollicutes</taxon>
        <taxon>Mycoplasmataceae</taxon>
        <taxon>Mycoplasma</taxon>
    </lineage>
</organism>